<dbReference type="SUPFAM" id="SSF54160">
    <property type="entry name" value="Chromo domain-like"/>
    <property type="match status" value="1"/>
</dbReference>
<dbReference type="OrthoDB" id="1918685at2759"/>
<reference evidence="2 3" key="1">
    <citation type="journal article" date="2016" name="Sci. Rep.">
        <title>Peltaster fructicola genome reveals evolution from an invasive phytopathogen to an ectophytic parasite.</title>
        <authorList>
            <person name="Xu C."/>
            <person name="Chen H."/>
            <person name="Gleason M.L."/>
            <person name="Xu J.R."/>
            <person name="Liu H."/>
            <person name="Zhang R."/>
            <person name="Sun G."/>
        </authorList>
    </citation>
    <scope>NUCLEOTIDE SEQUENCE [LARGE SCALE GENOMIC DNA]</scope>
    <source>
        <strain evidence="2 3">LNHT1506</strain>
    </source>
</reference>
<dbReference type="Proteomes" id="UP000503462">
    <property type="component" value="Chromosome 4"/>
</dbReference>
<comment type="subunit">
    <text evidence="1">Component of the NuA4 histone acetyltransferase complex.</text>
</comment>
<proteinExistence type="predicted"/>
<organism evidence="2 3">
    <name type="scientific">Peltaster fructicola</name>
    <dbReference type="NCBI Taxonomy" id="286661"/>
    <lineage>
        <taxon>Eukaryota</taxon>
        <taxon>Fungi</taxon>
        <taxon>Dikarya</taxon>
        <taxon>Ascomycota</taxon>
        <taxon>Pezizomycotina</taxon>
        <taxon>Dothideomycetes</taxon>
        <taxon>Dothideomycetes incertae sedis</taxon>
        <taxon>Peltaster</taxon>
    </lineage>
</organism>
<evidence type="ECO:0000313" key="2">
    <source>
        <dbReference type="EMBL" id="QIX00447.1"/>
    </source>
</evidence>
<evidence type="ECO:0000313" key="3">
    <source>
        <dbReference type="Proteomes" id="UP000503462"/>
    </source>
</evidence>
<dbReference type="EMBL" id="CP051142">
    <property type="protein sequence ID" value="QIX00447.1"/>
    <property type="molecule type" value="Genomic_DNA"/>
</dbReference>
<sequence>MKQPLSKEYSVSHLSHRDDRLEAIIGESTDDQNRKLLLAKWEGHPTWRATWELEWRFTKDQRDSWATQKRRLEAIERFVDEDGDEIMDHMEEPYSCVRDEPFESTPPASITAKRTKTVVKNSLTGLPAVLLDGSVLAEEDAASILLQLCAADSTMQVEDKNCPTDIAGVNGHQAIIESDQQDVKRVPEPLPTQQAVHANPAFDYAQNELDCASAMCLLSQYPRAT</sequence>
<protein>
    <recommendedName>
        <fullName evidence="4">Chromo domain-containing protein</fullName>
    </recommendedName>
</protein>
<keyword evidence="3" id="KW-1185">Reference proteome</keyword>
<accession>A0A6H0Y0B8</accession>
<dbReference type="InterPro" id="IPR016197">
    <property type="entry name" value="Chromo-like_dom_sf"/>
</dbReference>
<dbReference type="AlphaFoldDB" id="A0A6H0Y0B8"/>
<gene>
    <name evidence="2" type="ORF">AMS68_005964</name>
</gene>
<name>A0A6H0Y0B8_9PEZI</name>
<evidence type="ECO:0000256" key="1">
    <source>
        <dbReference type="ARBA" id="ARBA00011353"/>
    </source>
</evidence>
<evidence type="ECO:0008006" key="4">
    <source>
        <dbReference type="Google" id="ProtNLM"/>
    </source>
</evidence>